<comment type="caution">
    <text evidence="8">The sequence shown here is derived from an EMBL/GenBank/DDBJ whole genome shotgun (WGS) entry which is preliminary data.</text>
</comment>
<dbReference type="EMBL" id="LPUF01000001">
    <property type="protein sequence ID" value="OQK18730.1"/>
    <property type="molecule type" value="Genomic_DNA"/>
</dbReference>
<gene>
    <name evidence="8" type="ORF">AU255_09595</name>
</gene>
<comment type="subcellular location">
    <subcellularLocation>
        <location evidence="1">Cell membrane</location>
        <topology evidence="1">Multi-pass membrane protein</topology>
    </subcellularLocation>
</comment>
<dbReference type="InterPro" id="IPR032808">
    <property type="entry name" value="DoxX"/>
</dbReference>
<comment type="similarity">
    <text evidence="2">Belongs to the DoxX family.</text>
</comment>
<keyword evidence="5 7" id="KW-1133">Transmembrane helix</keyword>
<evidence type="ECO:0000256" key="4">
    <source>
        <dbReference type="ARBA" id="ARBA00022692"/>
    </source>
</evidence>
<evidence type="ECO:0000313" key="9">
    <source>
        <dbReference type="Proteomes" id="UP000191980"/>
    </source>
</evidence>
<keyword evidence="3" id="KW-1003">Cell membrane</keyword>
<accession>A0A1V8MAV8</accession>
<keyword evidence="9" id="KW-1185">Reference proteome</keyword>
<dbReference type="GO" id="GO:0005886">
    <property type="term" value="C:plasma membrane"/>
    <property type="evidence" value="ECO:0007669"/>
    <property type="project" value="UniProtKB-SubCell"/>
</dbReference>
<evidence type="ECO:0000256" key="5">
    <source>
        <dbReference type="ARBA" id="ARBA00022989"/>
    </source>
</evidence>
<dbReference type="PANTHER" id="PTHR33452:SF7">
    <property type="entry name" value="DOXX FAMILY PROTEIN"/>
    <property type="match status" value="1"/>
</dbReference>
<organism evidence="8 9">
    <name type="scientific">Methyloprofundus sedimenti</name>
    <dbReference type="NCBI Taxonomy" id="1420851"/>
    <lineage>
        <taxon>Bacteria</taxon>
        <taxon>Pseudomonadati</taxon>
        <taxon>Pseudomonadota</taxon>
        <taxon>Gammaproteobacteria</taxon>
        <taxon>Methylococcales</taxon>
        <taxon>Methylococcaceae</taxon>
        <taxon>Methyloprofundus</taxon>
    </lineage>
</organism>
<evidence type="ECO:0000256" key="7">
    <source>
        <dbReference type="SAM" id="Phobius"/>
    </source>
</evidence>
<proteinExistence type="inferred from homology"/>
<dbReference type="STRING" id="1420851.AU255_09595"/>
<keyword evidence="4 7" id="KW-0812">Transmembrane</keyword>
<evidence type="ECO:0000256" key="3">
    <source>
        <dbReference type="ARBA" id="ARBA00022475"/>
    </source>
</evidence>
<sequence length="170" mass="19455">MSQNLKHSSLFAAYDKIIALLNDCAAPLPPFLFRLILAYEFWEAGMMKYTGENWFSHITFPLPFSLLSNDMLWTMGTWIEIIGAIALLLGLGTRFFSLSLIILTIVAINTVHWPAEWSTLAELWQGYAISNKGHGNFKLPLLYLIMFMPLLFNGPGKWSLDYVLTQYRKN</sequence>
<keyword evidence="6 7" id="KW-0472">Membrane</keyword>
<evidence type="ECO:0000256" key="6">
    <source>
        <dbReference type="ARBA" id="ARBA00023136"/>
    </source>
</evidence>
<dbReference type="PANTHER" id="PTHR33452">
    <property type="entry name" value="OXIDOREDUCTASE CATD-RELATED"/>
    <property type="match status" value="1"/>
</dbReference>
<evidence type="ECO:0000256" key="2">
    <source>
        <dbReference type="ARBA" id="ARBA00006679"/>
    </source>
</evidence>
<feature type="transmembrane region" description="Helical" evidence="7">
    <location>
        <begin position="135"/>
        <end position="152"/>
    </location>
</feature>
<dbReference type="Proteomes" id="UP000191980">
    <property type="component" value="Unassembled WGS sequence"/>
</dbReference>
<evidence type="ECO:0000256" key="1">
    <source>
        <dbReference type="ARBA" id="ARBA00004651"/>
    </source>
</evidence>
<reference evidence="8 9" key="1">
    <citation type="submission" date="2015-12" db="EMBL/GenBank/DDBJ databases">
        <authorList>
            <person name="Shamseldin A."/>
            <person name="Moawad H."/>
            <person name="Abd El-Rahim W.M."/>
            <person name="Sadowsky M.J."/>
        </authorList>
    </citation>
    <scope>NUCLEOTIDE SEQUENCE [LARGE SCALE GENOMIC DNA]</scope>
    <source>
        <strain evidence="8 9">WF1</strain>
    </source>
</reference>
<dbReference type="Pfam" id="PF07681">
    <property type="entry name" value="DoxX"/>
    <property type="match status" value="1"/>
</dbReference>
<dbReference type="AlphaFoldDB" id="A0A1V8MAV8"/>
<dbReference type="InterPro" id="IPR051907">
    <property type="entry name" value="DoxX-like_oxidoreductase"/>
</dbReference>
<evidence type="ECO:0000313" key="8">
    <source>
        <dbReference type="EMBL" id="OQK18730.1"/>
    </source>
</evidence>
<name>A0A1V8MAV8_9GAMM</name>
<protein>
    <submittedName>
        <fullName evidence="8">DoxX family protein</fullName>
    </submittedName>
</protein>
<feature type="transmembrane region" description="Helical" evidence="7">
    <location>
        <begin position="71"/>
        <end position="89"/>
    </location>
</feature>
<feature type="transmembrane region" description="Helical" evidence="7">
    <location>
        <begin position="96"/>
        <end position="115"/>
    </location>
</feature>